<evidence type="ECO:0000256" key="1">
    <source>
        <dbReference type="ARBA" id="ARBA00022723"/>
    </source>
</evidence>
<keyword evidence="2" id="KW-0862">Zinc</keyword>
<evidence type="ECO:0000259" key="5">
    <source>
        <dbReference type="SMART" id="SM00829"/>
    </source>
</evidence>
<keyword evidence="1" id="KW-0479">Metal-binding</keyword>
<dbReference type="SUPFAM" id="SSF50129">
    <property type="entry name" value="GroES-like"/>
    <property type="match status" value="1"/>
</dbReference>
<evidence type="ECO:0000313" key="6">
    <source>
        <dbReference type="EMBL" id="MDP9728197.1"/>
    </source>
</evidence>
<keyword evidence="7" id="KW-1185">Reference proteome</keyword>
<evidence type="ECO:0000256" key="3">
    <source>
        <dbReference type="ARBA" id="ARBA00023002"/>
    </source>
</evidence>
<dbReference type="SUPFAM" id="SSF51735">
    <property type="entry name" value="NAD(P)-binding Rossmann-fold domains"/>
    <property type="match status" value="1"/>
</dbReference>
<evidence type="ECO:0000313" key="7">
    <source>
        <dbReference type="Proteomes" id="UP001229209"/>
    </source>
</evidence>
<keyword evidence="4" id="KW-0472">Membrane</keyword>
<dbReference type="InterPro" id="IPR013154">
    <property type="entry name" value="ADH-like_N"/>
</dbReference>
<reference evidence="6 7" key="1">
    <citation type="submission" date="2023-07" db="EMBL/GenBank/DDBJ databases">
        <title>Genomic Encyclopedia of Type Strains, Phase IV (KMG-IV): sequencing the most valuable type-strain genomes for metagenomic binning, comparative biology and taxonomic classification.</title>
        <authorList>
            <person name="Goeker M."/>
        </authorList>
    </citation>
    <scope>NUCLEOTIDE SEQUENCE [LARGE SCALE GENOMIC DNA]</scope>
    <source>
        <strain evidence="6 7">DSM 25924</strain>
    </source>
</reference>
<organism evidence="6 7">
    <name type="scientific">Alicyclobacillus tolerans</name>
    <dbReference type="NCBI Taxonomy" id="90970"/>
    <lineage>
        <taxon>Bacteria</taxon>
        <taxon>Bacillati</taxon>
        <taxon>Bacillota</taxon>
        <taxon>Bacilli</taxon>
        <taxon>Bacillales</taxon>
        <taxon>Alicyclobacillaceae</taxon>
        <taxon>Alicyclobacillus</taxon>
    </lineage>
</organism>
<protein>
    <submittedName>
        <fullName evidence="6">2-desacetyl-2-hydroxyethyl bacteriochlorophyllide A dehydrogenase</fullName>
    </submittedName>
</protein>
<dbReference type="Gene3D" id="3.90.180.10">
    <property type="entry name" value="Medium-chain alcohol dehydrogenases, catalytic domain"/>
    <property type="match status" value="1"/>
</dbReference>
<dbReference type="Gene3D" id="3.40.50.720">
    <property type="entry name" value="NAD(P)-binding Rossmann-like Domain"/>
    <property type="match status" value="1"/>
</dbReference>
<proteinExistence type="predicted"/>
<gene>
    <name evidence="6" type="ORF">J2S04_001129</name>
</gene>
<dbReference type="SMART" id="SM00829">
    <property type="entry name" value="PKS_ER"/>
    <property type="match status" value="1"/>
</dbReference>
<dbReference type="Pfam" id="PF00107">
    <property type="entry name" value="ADH_zinc_N"/>
    <property type="match status" value="1"/>
</dbReference>
<name>A0ABT9LVA1_9BACL</name>
<feature type="transmembrane region" description="Helical" evidence="4">
    <location>
        <begin position="163"/>
        <end position="184"/>
    </location>
</feature>
<keyword evidence="4" id="KW-1133">Transmembrane helix</keyword>
<dbReference type="PANTHER" id="PTHR43401:SF2">
    <property type="entry name" value="L-THREONINE 3-DEHYDROGENASE"/>
    <property type="match status" value="1"/>
</dbReference>
<dbReference type="Proteomes" id="UP001229209">
    <property type="component" value="Unassembled WGS sequence"/>
</dbReference>
<dbReference type="EMBL" id="JAURUO010000005">
    <property type="protein sequence ID" value="MDP9728197.1"/>
    <property type="molecule type" value="Genomic_DNA"/>
</dbReference>
<accession>A0ABT9LVA1</accession>
<keyword evidence="4" id="KW-0812">Transmembrane</keyword>
<dbReference type="Pfam" id="PF08240">
    <property type="entry name" value="ADH_N"/>
    <property type="match status" value="1"/>
</dbReference>
<feature type="domain" description="Enoyl reductase (ER)" evidence="5">
    <location>
        <begin position="7"/>
        <end position="336"/>
    </location>
</feature>
<evidence type="ECO:0000256" key="4">
    <source>
        <dbReference type="SAM" id="Phobius"/>
    </source>
</evidence>
<dbReference type="InterPro" id="IPR050129">
    <property type="entry name" value="Zn_alcohol_dh"/>
</dbReference>
<dbReference type="PANTHER" id="PTHR43401">
    <property type="entry name" value="L-THREONINE 3-DEHYDROGENASE"/>
    <property type="match status" value="1"/>
</dbReference>
<dbReference type="RefSeq" id="WP_203114108.1">
    <property type="nucleotide sequence ID" value="NZ_JAURUO010000005.1"/>
</dbReference>
<dbReference type="InterPro" id="IPR020843">
    <property type="entry name" value="ER"/>
</dbReference>
<evidence type="ECO:0000256" key="2">
    <source>
        <dbReference type="ARBA" id="ARBA00022833"/>
    </source>
</evidence>
<dbReference type="InterPro" id="IPR013149">
    <property type="entry name" value="ADH-like_C"/>
</dbReference>
<dbReference type="InterPro" id="IPR036291">
    <property type="entry name" value="NAD(P)-bd_dom_sf"/>
</dbReference>
<dbReference type="InterPro" id="IPR011032">
    <property type="entry name" value="GroES-like_sf"/>
</dbReference>
<sequence>MLAVLFSQEKGLYVDTVDDPVLTSEEVLVQVEACGVCGSDRQVVEGRMPLPFGSPVPAVLGHEIAGRICDANASSVHSSVLVYPFVPCGQCRLCQTGYHHLCLQQKVIGYQMWGGYAELVKVPKSQLIPYDGVRLTPEVAALLVDAFATPYHAIRQSHLEAGMTALVLGAGGLGVAAVMLLHVLGVRAMGLSSRTEGLALFERAGAEQVESLETDARALGRQIRRWSGGGVDVVLDTYGNSRSLQIALDFVRPGGSVMVLGMHDGDVQIAQMQQFVRKGITVTGSYASEKVEIVELISMAEQGILNSHAMIERVTTLHELPQVFETDTRSAGRIVVKPTE</sequence>
<keyword evidence="3" id="KW-0560">Oxidoreductase</keyword>
<comment type="caution">
    <text evidence="6">The sequence shown here is derived from an EMBL/GenBank/DDBJ whole genome shotgun (WGS) entry which is preliminary data.</text>
</comment>